<evidence type="ECO:0000256" key="2">
    <source>
        <dbReference type="SAM" id="SignalP"/>
    </source>
</evidence>
<comment type="similarity">
    <text evidence="1">Belongs to the outer membrane factor (OMF) (TC 1.B.17) family.</text>
</comment>
<organism evidence="3 4">
    <name type="scientific">Novilysobacter luteus</name>
    <dbReference type="NCBI Taxonomy" id="2822368"/>
    <lineage>
        <taxon>Bacteria</taxon>
        <taxon>Pseudomonadati</taxon>
        <taxon>Pseudomonadota</taxon>
        <taxon>Gammaproteobacteria</taxon>
        <taxon>Lysobacterales</taxon>
        <taxon>Lysobacteraceae</taxon>
        <taxon>Novilysobacter</taxon>
    </lineage>
</organism>
<keyword evidence="4" id="KW-1185">Reference proteome</keyword>
<accession>A0ABM8UCD2</accession>
<dbReference type="Pfam" id="PF02321">
    <property type="entry name" value="OEP"/>
    <property type="match status" value="2"/>
</dbReference>
<dbReference type="Gene3D" id="1.20.1600.10">
    <property type="entry name" value="Outer membrane efflux proteins (OEP)"/>
    <property type="match status" value="1"/>
</dbReference>
<dbReference type="RefSeq" id="WP_251370618.1">
    <property type="nucleotide sequence ID" value="NZ_OU015430.1"/>
</dbReference>
<dbReference type="EMBL" id="OU015430">
    <property type="protein sequence ID" value="CAG4968520.1"/>
    <property type="molecule type" value="Genomic_DNA"/>
</dbReference>
<gene>
    <name evidence="3" type="primary">czcC_1</name>
    <name evidence="3" type="ORF">LYB30171_00290</name>
</gene>
<feature type="chain" id="PRO_5047198974" evidence="2">
    <location>
        <begin position="24"/>
        <end position="426"/>
    </location>
</feature>
<feature type="signal peptide" evidence="2">
    <location>
        <begin position="1"/>
        <end position="23"/>
    </location>
</feature>
<reference evidence="3 4" key="1">
    <citation type="submission" date="2021-04" db="EMBL/GenBank/DDBJ databases">
        <authorList>
            <person name="Rodrigo-Torres L."/>
            <person name="Arahal R. D."/>
            <person name="Lucena T."/>
        </authorList>
    </citation>
    <scope>NUCLEOTIDE SEQUENCE [LARGE SCALE GENOMIC DNA]</scope>
    <source>
        <strain evidence="3 4">CECT 30171</strain>
    </source>
</reference>
<dbReference type="Proteomes" id="UP000680116">
    <property type="component" value="Chromosome"/>
</dbReference>
<dbReference type="InterPro" id="IPR003423">
    <property type="entry name" value="OMP_efflux"/>
</dbReference>
<evidence type="ECO:0000313" key="3">
    <source>
        <dbReference type="EMBL" id="CAG4968520.1"/>
    </source>
</evidence>
<evidence type="ECO:0000313" key="4">
    <source>
        <dbReference type="Proteomes" id="UP000680116"/>
    </source>
</evidence>
<dbReference type="SUPFAM" id="SSF56954">
    <property type="entry name" value="Outer membrane efflux proteins (OEP)"/>
    <property type="match status" value="1"/>
</dbReference>
<dbReference type="PANTHER" id="PTHR30203">
    <property type="entry name" value="OUTER MEMBRANE CATION EFFLUX PROTEIN"/>
    <property type="match status" value="1"/>
</dbReference>
<name>A0ABM8UCD2_9GAMM</name>
<sequence>MRLRFAALAVLVVVCVVAFPTHAADPLTLDDAFQRVANTHPNLRLFGTRRDVLEAELDRASLRPALVAGGSIENAFGTGEASGLDGAEITLSLASVLERGGKLDARRTLAQSRIDALAVEREAQRLDLLAEVARRYLAIVAAQQQTVIARFDIEQRERTVAEARKRLQAGASPESVVLTAQAALARAELDQARAQQRETAARQHLAALWGERAPTFEVAGGDPLALPEVADFAVLADWLARTPELAQFVGEARIREARLQLARSEATPDLDWQVGVRRFQGSDDFGLIGSVSIPLGSASRAQPGIRAARAELAGLEIEREAKGLSLYSTLAEAHGRYRVAEVEVDRLQNDVLPRLTKAEAATRAAYRAGAASYLEWATLQAERTATRKQQLEAALDAQRALIEIQRLTGQAFVAGAGSNTEQGVSP</sequence>
<evidence type="ECO:0000256" key="1">
    <source>
        <dbReference type="ARBA" id="ARBA00007613"/>
    </source>
</evidence>
<proteinExistence type="inferred from homology"/>
<protein>
    <submittedName>
        <fullName evidence="3">Cobalt-zinc-cadmium resistance protein CzcC</fullName>
    </submittedName>
</protein>
<dbReference type="PANTHER" id="PTHR30203:SF24">
    <property type="entry name" value="BLR4935 PROTEIN"/>
    <property type="match status" value="1"/>
</dbReference>
<keyword evidence="2" id="KW-0732">Signal</keyword>
<dbReference type="InterPro" id="IPR010131">
    <property type="entry name" value="MdtP/NodT-like"/>
</dbReference>